<keyword evidence="7" id="KW-0503">Monooxygenase</keyword>
<dbReference type="GO" id="GO:0005506">
    <property type="term" value="F:iron ion binding"/>
    <property type="evidence" value="ECO:0007669"/>
    <property type="project" value="InterPro"/>
</dbReference>
<dbReference type="GO" id="GO:0016705">
    <property type="term" value="F:oxidoreductase activity, acting on paired donors, with incorporation or reduction of molecular oxygen"/>
    <property type="evidence" value="ECO:0007669"/>
    <property type="project" value="InterPro"/>
</dbReference>
<organism evidence="9 10">
    <name type="scientific">Corynespora cassiicola Philippines</name>
    <dbReference type="NCBI Taxonomy" id="1448308"/>
    <lineage>
        <taxon>Eukaryota</taxon>
        <taxon>Fungi</taxon>
        <taxon>Dikarya</taxon>
        <taxon>Ascomycota</taxon>
        <taxon>Pezizomycotina</taxon>
        <taxon>Dothideomycetes</taxon>
        <taxon>Pleosporomycetidae</taxon>
        <taxon>Pleosporales</taxon>
        <taxon>Corynesporascaceae</taxon>
        <taxon>Corynespora</taxon>
    </lineage>
</organism>
<dbReference type="InterPro" id="IPR017972">
    <property type="entry name" value="Cyt_P450_CS"/>
</dbReference>
<evidence type="ECO:0000256" key="7">
    <source>
        <dbReference type="RuleBase" id="RU000461"/>
    </source>
</evidence>
<dbReference type="SUPFAM" id="SSF48264">
    <property type="entry name" value="Cytochrome P450"/>
    <property type="match status" value="1"/>
</dbReference>
<evidence type="ECO:0000256" key="5">
    <source>
        <dbReference type="ARBA" id="ARBA00023004"/>
    </source>
</evidence>
<dbReference type="Proteomes" id="UP000240883">
    <property type="component" value="Unassembled WGS sequence"/>
</dbReference>
<feature type="transmembrane region" description="Helical" evidence="8">
    <location>
        <begin position="12"/>
        <end position="31"/>
    </location>
</feature>
<dbReference type="Pfam" id="PF00067">
    <property type="entry name" value="p450"/>
    <property type="match status" value="1"/>
</dbReference>
<comment type="similarity">
    <text evidence="2 7">Belongs to the cytochrome P450 family.</text>
</comment>
<evidence type="ECO:0000256" key="1">
    <source>
        <dbReference type="ARBA" id="ARBA00001971"/>
    </source>
</evidence>
<dbReference type="GO" id="GO:0020037">
    <property type="term" value="F:heme binding"/>
    <property type="evidence" value="ECO:0007669"/>
    <property type="project" value="InterPro"/>
</dbReference>
<dbReference type="STRING" id="1448308.A0A2T2ND01"/>
<evidence type="ECO:0000313" key="10">
    <source>
        <dbReference type="Proteomes" id="UP000240883"/>
    </source>
</evidence>
<keyword evidence="4 6" id="KW-0479">Metal-binding</keyword>
<keyword evidence="8" id="KW-1133">Transmembrane helix</keyword>
<name>A0A2T2ND01_CORCC</name>
<evidence type="ECO:0000256" key="2">
    <source>
        <dbReference type="ARBA" id="ARBA00010617"/>
    </source>
</evidence>
<dbReference type="InterPro" id="IPR002401">
    <property type="entry name" value="Cyt_P450_E_grp-I"/>
</dbReference>
<keyword evidence="5 6" id="KW-0408">Iron</keyword>
<dbReference type="AlphaFoldDB" id="A0A2T2ND01"/>
<dbReference type="GO" id="GO:0004497">
    <property type="term" value="F:monooxygenase activity"/>
    <property type="evidence" value="ECO:0007669"/>
    <property type="project" value="UniProtKB-KW"/>
</dbReference>
<evidence type="ECO:0000256" key="6">
    <source>
        <dbReference type="PIRSR" id="PIRSR602401-1"/>
    </source>
</evidence>
<dbReference type="InterPro" id="IPR001128">
    <property type="entry name" value="Cyt_P450"/>
</dbReference>
<evidence type="ECO:0000256" key="3">
    <source>
        <dbReference type="ARBA" id="ARBA00022617"/>
    </source>
</evidence>
<keyword evidence="7" id="KW-0560">Oxidoreductase</keyword>
<dbReference type="PROSITE" id="PS00086">
    <property type="entry name" value="CYTOCHROME_P450"/>
    <property type="match status" value="1"/>
</dbReference>
<feature type="binding site" description="axial binding residue" evidence="6">
    <location>
        <position position="451"/>
    </location>
    <ligand>
        <name>heme</name>
        <dbReference type="ChEBI" id="CHEBI:30413"/>
    </ligand>
    <ligandPart>
        <name>Fe</name>
        <dbReference type="ChEBI" id="CHEBI:18248"/>
    </ligandPart>
</feature>
<dbReference type="CDD" id="cd11058">
    <property type="entry name" value="CYP60B-like"/>
    <property type="match status" value="1"/>
</dbReference>
<dbReference type="InterPro" id="IPR050121">
    <property type="entry name" value="Cytochrome_P450_monoxygenase"/>
</dbReference>
<dbReference type="PANTHER" id="PTHR24305:SF210">
    <property type="entry name" value="CYTOCHROME P450 MONOOXYGENASE ASQL-RELATED"/>
    <property type="match status" value="1"/>
</dbReference>
<dbReference type="OrthoDB" id="1470350at2759"/>
<dbReference type="InterPro" id="IPR036396">
    <property type="entry name" value="Cyt_P450_sf"/>
</dbReference>
<evidence type="ECO:0000256" key="4">
    <source>
        <dbReference type="ARBA" id="ARBA00022723"/>
    </source>
</evidence>
<dbReference type="PRINTS" id="PR00463">
    <property type="entry name" value="EP450I"/>
</dbReference>
<evidence type="ECO:0000313" key="9">
    <source>
        <dbReference type="EMBL" id="PSN63322.1"/>
    </source>
</evidence>
<keyword evidence="8" id="KW-0472">Membrane</keyword>
<protein>
    <submittedName>
        <fullName evidence="9">Isotrichodermin C-15 hydroxylase</fullName>
    </submittedName>
</protein>
<evidence type="ECO:0000256" key="8">
    <source>
        <dbReference type="SAM" id="Phobius"/>
    </source>
</evidence>
<keyword evidence="8" id="KW-0812">Transmembrane</keyword>
<gene>
    <name evidence="9" type="ORF">BS50DRAFT_559287</name>
</gene>
<reference evidence="9 10" key="1">
    <citation type="journal article" date="2018" name="Front. Microbiol.">
        <title>Genome-Wide Analysis of Corynespora cassiicola Leaf Fall Disease Putative Effectors.</title>
        <authorList>
            <person name="Lopez D."/>
            <person name="Ribeiro S."/>
            <person name="Label P."/>
            <person name="Fumanal B."/>
            <person name="Venisse J.S."/>
            <person name="Kohler A."/>
            <person name="de Oliveira R.R."/>
            <person name="Labutti K."/>
            <person name="Lipzen A."/>
            <person name="Lail K."/>
            <person name="Bauer D."/>
            <person name="Ohm R.A."/>
            <person name="Barry K.W."/>
            <person name="Spatafora J."/>
            <person name="Grigoriev I.V."/>
            <person name="Martin F.M."/>
            <person name="Pujade-Renaud V."/>
        </authorList>
    </citation>
    <scope>NUCLEOTIDE SEQUENCE [LARGE SCALE GENOMIC DNA]</scope>
    <source>
        <strain evidence="9 10">Philippines</strain>
    </source>
</reference>
<dbReference type="PANTHER" id="PTHR24305">
    <property type="entry name" value="CYTOCHROME P450"/>
    <property type="match status" value="1"/>
</dbReference>
<keyword evidence="3 6" id="KW-0349">Heme</keyword>
<proteinExistence type="inferred from homology"/>
<comment type="cofactor">
    <cofactor evidence="1 6">
        <name>heme</name>
        <dbReference type="ChEBI" id="CHEBI:30413"/>
    </cofactor>
</comment>
<dbReference type="Gene3D" id="1.10.630.10">
    <property type="entry name" value="Cytochrome P450"/>
    <property type="match status" value="1"/>
</dbReference>
<dbReference type="EMBL" id="KZ678140">
    <property type="protein sequence ID" value="PSN63322.1"/>
    <property type="molecule type" value="Genomic_DNA"/>
</dbReference>
<sequence length="509" mass="57244">MAWASGLAQKLLAAFGLFIVYLVVNWLYNLYLHPLAKYPGPLIWRASRMGYMKSLWSGWLHRDVHILHQIYGDIVRIAPDELSFARTDAWGDIYSNRGSAPAFPKSKVWHDKQPGRPMSVLNAIDPKTHARYRRAIDPGFTERAVLMQESIVQEYVEKFISKIRAKAENSADKAAVVNIVQWYNYVTFDLIGDLGFGESFGCLESEGYHPWMALIFNSLKVAVQSATLRFYPPFDSILQAMIPASIRKMADDHWQLAVDKLDRRLKLEKDRPDLISPIQKRNKEAPQDGLELGEIQATASLIIVAGSETTVTTISGITNYLTRNPDKLAKLTKEVRENFPTEESITLTALKGLPYLQAVINEGLRICNPTPVGVPRITPPEGGAVSGHYLPGNTFVNVHPLALALDPQKFHDADSFHPERWLDDAKTDPKSPFYNDDRAAIQTFGVGPRACVGKPLAWAELRLILARVVWAFELEQANTPNGVVDWDSQMTWSVIEKKPFDVKLAIRRA</sequence>
<dbReference type="PRINTS" id="PR00385">
    <property type="entry name" value="P450"/>
</dbReference>
<accession>A0A2T2ND01</accession>
<keyword evidence="10" id="KW-1185">Reference proteome</keyword>